<dbReference type="EMBL" id="PVLF01000001">
    <property type="protein sequence ID" value="PRH83651.1"/>
    <property type="molecule type" value="Genomic_DNA"/>
</dbReference>
<evidence type="ECO:0000313" key="4">
    <source>
        <dbReference type="Proteomes" id="UP000241736"/>
    </source>
</evidence>
<dbReference type="Proteomes" id="UP000241736">
    <property type="component" value="Unassembled WGS sequence"/>
</dbReference>
<protein>
    <submittedName>
        <fullName evidence="3">Porin</fullName>
    </submittedName>
</protein>
<organism evidence="3 4">
    <name type="scientific">Arenimonas caeni</name>
    <dbReference type="NCBI Taxonomy" id="2058085"/>
    <lineage>
        <taxon>Bacteria</taxon>
        <taxon>Pseudomonadati</taxon>
        <taxon>Pseudomonadota</taxon>
        <taxon>Gammaproteobacteria</taxon>
        <taxon>Lysobacterales</taxon>
        <taxon>Lysobacteraceae</taxon>
        <taxon>Arenimonas</taxon>
    </lineage>
</organism>
<dbReference type="SUPFAM" id="SSF56935">
    <property type="entry name" value="Porins"/>
    <property type="match status" value="1"/>
</dbReference>
<dbReference type="InterPro" id="IPR023614">
    <property type="entry name" value="Porin_dom_sf"/>
</dbReference>
<dbReference type="Gene3D" id="2.40.160.10">
    <property type="entry name" value="Porin"/>
    <property type="match status" value="1"/>
</dbReference>
<keyword evidence="4" id="KW-1185">Reference proteome</keyword>
<keyword evidence="2" id="KW-0732">Signal</keyword>
<dbReference type="InterPro" id="IPR010870">
    <property type="entry name" value="Porin_O/P"/>
</dbReference>
<evidence type="ECO:0000256" key="1">
    <source>
        <dbReference type="SAM" id="Coils"/>
    </source>
</evidence>
<reference evidence="3 4" key="1">
    <citation type="submission" date="2018-03" db="EMBL/GenBank/DDBJ databases">
        <title>Arenimonas caeni sp. nov., isolated from activated sludge.</title>
        <authorList>
            <person name="Liu H."/>
        </authorList>
    </citation>
    <scope>NUCLEOTIDE SEQUENCE [LARGE SCALE GENOMIC DNA]</scope>
    <source>
        <strain evidence="4">z29</strain>
    </source>
</reference>
<comment type="caution">
    <text evidence="3">The sequence shown here is derived from an EMBL/GenBank/DDBJ whole genome shotgun (WGS) entry which is preliminary data.</text>
</comment>
<sequence length="432" mass="46475">MTILAASLAAALTGLAPGAAHAQQASDQELAELKAQLAALMNRIDELEARDDAQSAVNIDTAESLKAMQTTQPKVETKGGLKVTSADGAFSFGLGGRLHFDGYAFDRDLASTTGTTEFRRGRLTLSGTAYGWEYKMEQDFAAGSNLDGLRDLYIARTLGPGKLTIGHFKPYRSMEELTSSNEILMMERPYASATGLFSGRQFQQGVGYLMGGANWSAGATAFNLRGASGARNEGMGFSGRATWAPLMQGDRVLHLGGWYSHENMNQGSANLAATANYAGRRGPSLSIATSNGASGEQVDAYGLEFAGMFGPLFFQSEYANASFGQPLGPDQDVETFYVQGSLMLNGGRKVYKPGNGVFGSPKVAGAGLWELTARFDQIENKDLIGREASSWILGMNYYVNPNLRFMFNYTQGDNELTGDETGQYALRTQFNF</sequence>
<feature type="signal peptide" evidence="2">
    <location>
        <begin position="1"/>
        <end position="22"/>
    </location>
</feature>
<feature type="chain" id="PRO_5015179770" evidence="2">
    <location>
        <begin position="23"/>
        <end position="432"/>
    </location>
</feature>
<evidence type="ECO:0000256" key="2">
    <source>
        <dbReference type="SAM" id="SignalP"/>
    </source>
</evidence>
<feature type="coiled-coil region" evidence="1">
    <location>
        <begin position="23"/>
        <end position="50"/>
    </location>
</feature>
<proteinExistence type="predicted"/>
<gene>
    <name evidence="3" type="ORF">C6N40_00455</name>
</gene>
<evidence type="ECO:0000313" key="3">
    <source>
        <dbReference type="EMBL" id="PRH83651.1"/>
    </source>
</evidence>
<dbReference type="AlphaFoldDB" id="A0A2P6MCH0"/>
<accession>A0A2P6MCH0</accession>
<keyword evidence="1" id="KW-0175">Coiled coil</keyword>
<name>A0A2P6MCH0_9GAMM</name>
<dbReference type="Pfam" id="PF07396">
    <property type="entry name" value="Porin_O_P"/>
    <property type="match status" value="1"/>
</dbReference>